<protein>
    <submittedName>
        <fullName evidence="1">Uncharacterized protein</fullName>
    </submittedName>
</protein>
<keyword evidence="2" id="KW-1185">Reference proteome</keyword>
<dbReference type="AlphaFoldDB" id="A0A151MQU1"/>
<sequence>MCDWQRRVERSWQVGPAFTPRLPCALLSGKTALGPFRNLAPCGPAPGAAPGIFFKGFGGRTICAATEKHRGSELKAFCRTLVYNKFYAVMNPLVHSSP</sequence>
<dbReference type="EMBL" id="AKHW03005461">
    <property type="protein sequence ID" value="KYO26872.1"/>
    <property type="molecule type" value="Genomic_DNA"/>
</dbReference>
<name>A0A151MQU1_ALLMI</name>
<organism evidence="1 2">
    <name type="scientific">Alligator mississippiensis</name>
    <name type="common">American alligator</name>
    <dbReference type="NCBI Taxonomy" id="8496"/>
    <lineage>
        <taxon>Eukaryota</taxon>
        <taxon>Metazoa</taxon>
        <taxon>Chordata</taxon>
        <taxon>Craniata</taxon>
        <taxon>Vertebrata</taxon>
        <taxon>Euteleostomi</taxon>
        <taxon>Archelosauria</taxon>
        <taxon>Archosauria</taxon>
        <taxon>Crocodylia</taxon>
        <taxon>Alligatoridae</taxon>
        <taxon>Alligatorinae</taxon>
        <taxon>Alligator</taxon>
    </lineage>
</organism>
<evidence type="ECO:0000313" key="1">
    <source>
        <dbReference type="EMBL" id="KYO26872.1"/>
    </source>
</evidence>
<proteinExistence type="predicted"/>
<dbReference type="Proteomes" id="UP000050525">
    <property type="component" value="Unassembled WGS sequence"/>
</dbReference>
<reference evidence="1 2" key="1">
    <citation type="journal article" date="2012" name="Genome Biol.">
        <title>Sequencing three crocodilian genomes to illuminate the evolution of archosaurs and amniotes.</title>
        <authorList>
            <person name="St John J.A."/>
            <person name="Braun E.L."/>
            <person name="Isberg S.R."/>
            <person name="Miles L.G."/>
            <person name="Chong A.Y."/>
            <person name="Gongora J."/>
            <person name="Dalzell P."/>
            <person name="Moran C."/>
            <person name="Bed'hom B."/>
            <person name="Abzhanov A."/>
            <person name="Burgess S.C."/>
            <person name="Cooksey A.M."/>
            <person name="Castoe T.A."/>
            <person name="Crawford N.G."/>
            <person name="Densmore L.D."/>
            <person name="Drew J.C."/>
            <person name="Edwards S.V."/>
            <person name="Faircloth B.C."/>
            <person name="Fujita M.K."/>
            <person name="Greenwold M.J."/>
            <person name="Hoffmann F.G."/>
            <person name="Howard J.M."/>
            <person name="Iguchi T."/>
            <person name="Janes D.E."/>
            <person name="Khan S.Y."/>
            <person name="Kohno S."/>
            <person name="de Koning A.J."/>
            <person name="Lance S.L."/>
            <person name="McCarthy F.M."/>
            <person name="McCormack J.E."/>
            <person name="Merchant M.E."/>
            <person name="Peterson D.G."/>
            <person name="Pollock D.D."/>
            <person name="Pourmand N."/>
            <person name="Raney B.J."/>
            <person name="Roessler K.A."/>
            <person name="Sanford J.R."/>
            <person name="Sawyer R.H."/>
            <person name="Schmidt C.J."/>
            <person name="Triplett E.W."/>
            <person name="Tuberville T.D."/>
            <person name="Venegas-Anaya M."/>
            <person name="Howard J.T."/>
            <person name="Jarvis E.D."/>
            <person name="Guillette L.J.Jr."/>
            <person name="Glenn T.C."/>
            <person name="Green R.E."/>
            <person name="Ray D.A."/>
        </authorList>
    </citation>
    <scope>NUCLEOTIDE SEQUENCE [LARGE SCALE GENOMIC DNA]</scope>
    <source>
        <strain evidence="1">KSC_2009_1</strain>
    </source>
</reference>
<evidence type="ECO:0000313" key="2">
    <source>
        <dbReference type="Proteomes" id="UP000050525"/>
    </source>
</evidence>
<accession>A0A151MQU1</accession>
<gene>
    <name evidence="1" type="ORF">Y1Q_0019308</name>
</gene>
<comment type="caution">
    <text evidence="1">The sequence shown here is derived from an EMBL/GenBank/DDBJ whole genome shotgun (WGS) entry which is preliminary data.</text>
</comment>